<proteinExistence type="predicted"/>
<reference evidence="1" key="1">
    <citation type="journal article" date="2022" name="bioRxiv">
        <title>Population genetic analysis of Ophidiomyces ophidiicola, the causative agent of snake fungal disease, indicates recent introductions to the USA.</title>
        <authorList>
            <person name="Ladner J.T."/>
            <person name="Palmer J.M."/>
            <person name="Ettinger C.L."/>
            <person name="Stajich J.E."/>
            <person name="Farrell T.M."/>
            <person name="Glorioso B.M."/>
            <person name="Lawson B."/>
            <person name="Price S.J."/>
            <person name="Stengle A.G."/>
            <person name="Grear D.A."/>
            <person name="Lorch J.M."/>
        </authorList>
    </citation>
    <scope>NUCLEOTIDE SEQUENCE</scope>
    <source>
        <strain evidence="1">NWHC 24266-5</strain>
    </source>
</reference>
<name>A0ACB8V019_9EURO</name>
<dbReference type="EMBL" id="JALBCA010000035">
    <property type="protein sequence ID" value="KAI2387904.1"/>
    <property type="molecule type" value="Genomic_DNA"/>
</dbReference>
<gene>
    <name evidence="1" type="ORF">LOY88_002861</name>
</gene>
<organism evidence="1">
    <name type="scientific">Ophidiomyces ophidiicola</name>
    <dbReference type="NCBI Taxonomy" id="1387563"/>
    <lineage>
        <taxon>Eukaryota</taxon>
        <taxon>Fungi</taxon>
        <taxon>Dikarya</taxon>
        <taxon>Ascomycota</taxon>
        <taxon>Pezizomycotina</taxon>
        <taxon>Eurotiomycetes</taxon>
        <taxon>Eurotiomycetidae</taxon>
        <taxon>Onygenales</taxon>
        <taxon>Onygenaceae</taxon>
        <taxon>Ophidiomyces</taxon>
    </lineage>
</organism>
<evidence type="ECO:0000313" key="1">
    <source>
        <dbReference type="EMBL" id="KAI2387904.1"/>
    </source>
</evidence>
<comment type="caution">
    <text evidence="1">The sequence shown here is derived from an EMBL/GenBank/DDBJ whole genome shotgun (WGS) entry which is preliminary data.</text>
</comment>
<protein>
    <submittedName>
        <fullName evidence="1">Uncharacterized protein</fullName>
    </submittedName>
</protein>
<accession>A0ACB8V019</accession>
<sequence length="790" mass="87609">MEAFPPSYEHATVRDVWAIIAPYIPSADLYTACLVSKEWYEVFCPFLWGVPTSHFEVDDDDDAAVYVALNHFRRVLKRCRQQVRELTHTLRFPPPPSDIYGAPTGMWLVEILEYLPNLQSLIVSGLPFFDHRSLTALGSVGSNQYCQKQTYKLRLLLASHEQNTTTVGLRNALQQLPKLVYLDISYTTAARDPEVLSSLSPLRELQVLKLRGIGLRNNDVDVLAEAIGTKIRFLDIRDNLISDNGLRGLIRNCFLRPDSQSDFFEQANYQFEWCLPTMRFGHILTPDSWTSEYLDAHFFGQLTLRLDGRSVLEDIPHVGITHLYISGNHLSSQGVFNLLSIGSLVVFDGGTVDGPDKSPIFSDKGPLNGAEKLISILRQPATRKLTYLRIHHAIVLRNVLVQHSTGLPALPQEQPINSLSAETFSYRKQRPCFEAASTSVYGLGSTLVADPFRPNPSEVQQTDSPIQAVPGIALTTSVNPENITPLEISDHLLGHHQTPIVQSPLSPQLRDRLVQELIAKRPLIPGISECRSEEYFTPFHPSSLPNLQSLVLTDLPSCAPATSPLLSSLKSFISACADEACLASLQAESNYSLPPGLSRAKAEKQLAKSLFALESIVLEVAPARKPQNPSLWPLSIHNISMHSKSSTGDRDSENLWAAAANDFSFFVGERCGTPIVAEAVGEKESPAAHGDNSKQPVTQKPETLNSSISHHEAVPRQHSGTNLPQSRDYVSQASMGPEVDLVMALASFRRERKAVYNSLLNREKQAELRTETIPSHVEGHWKGDIKIVRI</sequence>